<evidence type="ECO:0000256" key="1">
    <source>
        <dbReference type="SAM" id="MobiDB-lite"/>
    </source>
</evidence>
<feature type="compositionally biased region" description="Basic and acidic residues" evidence="1">
    <location>
        <begin position="164"/>
        <end position="175"/>
    </location>
</feature>
<dbReference type="EMBL" id="CP016076">
    <property type="protein sequence ID" value="APU17178.1"/>
    <property type="molecule type" value="Genomic_DNA"/>
</dbReference>
<evidence type="ECO:0000313" key="2">
    <source>
        <dbReference type="EMBL" id="APU17178.1"/>
    </source>
</evidence>
<accession>A0AAC9LFW3</accession>
<organism evidence="2 3">
    <name type="scientific">Actinoalloteichus fjordicus</name>
    <dbReference type="NCBI Taxonomy" id="1612552"/>
    <lineage>
        <taxon>Bacteria</taxon>
        <taxon>Bacillati</taxon>
        <taxon>Actinomycetota</taxon>
        <taxon>Actinomycetes</taxon>
        <taxon>Pseudonocardiales</taxon>
        <taxon>Pseudonocardiaceae</taxon>
        <taxon>Actinoalloteichus</taxon>
    </lineage>
</organism>
<keyword evidence="3" id="KW-1185">Reference proteome</keyword>
<dbReference type="KEGG" id="acad:UA74_25855"/>
<protein>
    <submittedName>
        <fullName evidence="2">Uncharacterized protein</fullName>
    </submittedName>
</protein>
<feature type="compositionally biased region" description="Basic and acidic residues" evidence="1">
    <location>
        <begin position="65"/>
        <end position="75"/>
    </location>
</feature>
<sequence length="252" mass="27746">MAAWRVIRDTMEWTRRGDHDHRSRAAGADRSRHVVARTSRPRGGHPRSPPHAADIGGRAPVPEKTAADARADRRQGSAGRLPGLLPAGVVASAGRDHPASRLTRPQSGRYRYRTRGHRARSAARPENHRAPRNGSTSRGRAVRRPGGLLTYSRSEFPFRNIGPRQRESRAAPPVAHDELPASYRCAALAPGPHRVPVRSSPDAVSGSGARRTTSIRPRTPGREHRPFDSPFQKTKKKDRSGNFCRIGPIFPK</sequence>
<feature type="compositionally biased region" description="Basic residues" evidence="1">
    <location>
        <begin position="110"/>
        <end position="121"/>
    </location>
</feature>
<name>A0AAC9LFW3_9PSEU</name>
<feature type="compositionally biased region" description="Basic and acidic residues" evidence="1">
    <location>
        <begin position="1"/>
        <end position="32"/>
    </location>
</feature>
<gene>
    <name evidence="2" type="ORF">UA74_25855</name>
</gene>
<proteinExistence type="predicted"/>
<dbReference type="Proteomes" id="UP000185511">
    <property type="component" value="Chromosome"/>
</dbReference>
<feature type="compositionally biased region" description="Basic residues" evidence="1">
    <location>
        <begin position="33"/>
        <end position="45"/>
    </location>
</feature>
<feature type="region of interest" description="Disordered" evidence="1">
    <location>
        <begin position="190"/>
        <end position="252"/>
    </location>
</feature>
<dbReference type="AlphaFoldDB" id="A0AAC9LFW3"/>
<evidence type="ECO:0000313" key="3">
    <source>
        <dbReference type="Proteomes" id="UP000185511"/>
    </source>
</evidence>
<reference evidence="3" key="1">
    <citation type="submission" date="2016-06" db="EMBL/GenBank/DDBJ databases">
        <title>Complete genome sequence of Actinoalloteichus fjordicus DSM 46855 (=ADI127-17), type strain of the new species Actinoalloteichus fjordicus.</title>
        <authorList>
            <person name="Ruckert C."/>
            <person name="Nouioui I."/>
            <person name="Willmese J."/>
            <person name="van Wezel G."/>
            <person name="Klenk H.-P."/>
            <person name="Kalinowski J."/>
            <person name="Zotchev S.B."/>
        </authorList>
    </citation>
    <scope>NUCLEOTIDE SEQUENCE [LARGE SCALE GENOMIC DNA]</scope>
    <source>
        <strain evidence="3">ADI127-7</strain>
    </source>
</reference>
<feature type="region of interest" description="Disordered" evidence="1">
    <location>
        <begin position="1"/>
        <end position="175"/>
    </location>
</feature>